<name>A0AAV4FQ56_9GAST</name>
<organism evidence="2 3">
    <name type="scientific">Elysia marginata</name>
    <dbReference type="NCBI Taxonomy" id="1093978"/>
    <lineage>
        <taxon>Eukaryota</taxon>
        <taxon>Metazoa</taxon>
        <taxon>Spiralia</taxon>
        <taxon>Lophotrochozoa</taxon>
        <taxon>Mollusca</taxon>
        <taxon>Gastropoda</taxon>
        <taxon>Heterobranchia</taxon>
        <taxon>Euthyneura</taxon>
        <taxon>Panpulmonata</taxon>
        <taxon>Sacoglossa</taxon>
        <taxon>Placobranchoidea</taxon>
        <taxon>Plakobranchidae</taxon>
        <taxon>Elysia</taxon>
    </lineage>
</organism>
<proteinExistence type="predicted"/>
<protein>
    <submittedName>
        <fullName evidence="2">Ubiquitin-conjugating enzyme E2 Q2</fullName>
    </submittedName>
</protein>
<dbReference type="InterPro" id="IPR016135">
    <property type="entry name" value="UBQ-conjugating_enzyme/RWD"/>
</dbReference>
<dbReference type="EMBL" id="BMAT01000894">
    <property type="protein sequence ID" value="GFR75314.1"/>
    <property type="molecule type" value="Genomic_DNA"/>
</dbReference>
<dbReference type="InterPro" id="IPR000608">
    <property type="entry name" value="UBC"/>
</dbReference>
<comment type="caution">
    <text evidence="2">The sequence shown here is derived from an EMBL/GenBank/DDBJ whole genome shotgun (WGS) entry which is preliminary data.</text>
</comment>
<keyword evidence="3" id="KW-1185">Reference proteome</keyword>
<dbReference type="CDD" id="cd23802">
    <property type="entry name" value="UBCc_UBE2Q"/>
    <property type="match status" value="1"/>
</dbReference>
<dbReference type="SUPFAM" id="SSF54495">
    <property type="entry name" value="UBC-like"/>
    <property type="match status" value="1"/>
</dbReference>
<gene>
    <name evidence="2" type="ORF">ElyMa_000452200</name>
</gene>
<dbReference type="AlphaFoldDB" id="A0AAV4FQ56"/>
<evidence type="ECO:0000259" key="1">
    <source>
        <dbReference type="PROSITE" id="PS50127"/>
    </source>
</evidence>
<dbReference type="Pfam" id="PF00179">
    <property type="entry name" value="UQ_con"/>
    <property type="match status" value="1"/>
</dbReference>
<sequence>MRFPPDYPFSPPFIRVLRPRFQFLTGHVTLGGSICMQMLTKSGWQPSNDIESILVQVRAEILSDPSARLASHQTNVSYSLEDAKVAFQRMTQKYGW</sequence>
<accession>A0AAV4FQ56</accession>
<evidence type="ECO:0000313" key="2">
    <source>
        <dbReference type="EMBL" id="GFR75314.1"/>
    </source>
</evidence>
<dbReference type="Proteomes" id="UP000762676">
    <property type="component" value="Unassembled WGS sequence"/>
</dbReference>
<reference evidence="2 3" key="1">
    <citation type="journal article" date="2021" name="Elife">
        <title>Chloroplast acquisition without the gene transfer in kleptoplastic sea slugs, Plakobranchus ocellatus.</title>
        <authorList>
            <person name="Maeda T."/>
            <person name="Takahashi S."/>
            <person name="Yoshida T."/>
            <person name="Shimamura S."/>
            <person name="Takaki Y."/>
            <person name="Nagai Y."/>
            <person name="Toyoda A."/>
            <person name="Suzuki Y."/>
            <person name="Arimoto A."/>
            <person name="Ishii H."/>
            <person name="Satoh N."/>
            <person name="Nishiyama T."/>
            <person name="Hasebe M."/>
            <person name="Maruyama T."/>
            <person name="Minagawa J."/>
            <person name="Obokata J."/>
            <person name="Shigenobu S."/>
        </authorList>
    </citation>
    <scope>NUCLEOTIDE SEQUENCE [LARGE SCALE GENOMIC DNA]</scope>
</reference>
<dbReference type="PROSITE" id="PS50127">
    <property type="entry name" value="UBC_2"/>
    <property type="match status" value="1"/>
</dbReference>
<dbReference type="Gene3D" id="3.10.110.10">
    <property type="entry name" value="Ubiquitin Conjugating Enzyme"/>
    <property type="match status" value="1"/>
</dbReference>
<feature type="domain" description="UBC core" evidence="1">
    <location>
        <begin position="1"/>
        <end position="96"/>
    </location>
</feature>
<evidence type="ECO:0000313" key="3">
    <source>
        <dbReference type="Proteomes" id="UP000762676"/>
    </source>
</evidence>